<dbReference type="PRINTS" id="PR00625">
    <property type="entry name" value="JDOMAIN"/>
</dbReference>
<protein>
    <recommendedName>
        <fullName evidence="2">J domain-containing protein</fullName>
    </recommendedName>
</protein>
<dbReference type="Proteomes" id="UP001178507">
    <property type="component" value="Unassembled WGS sequence"/>
</dbReference>
<dbReference type="Pfam" id="PF00226">
    <property type="entry name" value="DnaJ"/>
    <property type="match status" value="1"/>
</dbReference>
<sequence>MAHCSSSRCSSRVQIRPKGLRLTFAAFVLLVHAAHRWAWSSDPGFVGVFSTCSRGRQSCLTAHAWREEDADGNISSMDWDEELRKATGLLQRKLEEEDPFATVAPRVSPLGHDWTVERVELQDGMPPVGTVLLADPRSFLESTDEPPAAARTGLLPSTETSRREKARLPVVLVTRHRFDSIEGVLLGSWSGKLLGDMGVQNFMTRPLYIGGVNRSGLSMLHAYPDMPGSFKLTEEGLSARSAGRVQRRAQQNPYDVLGLGRTAGYDDIRAAFRRLARKYHPDVPDTGDDDRFRDIREALEELGTPEGRTRWARPSQAQSSYSSYPRTDPFEKSWKQETRRRWQEQERAREQERRWQKQRQQQEKEEAKKARAAAAQDTFFSKELKKAVAHAQQRQAARRMEWKARMKEAAHKLREKLKKEMSAGWNIINDFEQQRGEEMRKQVDTWSVNLESEKEAAVARRAEDGKRWVEKFAEVQRKASHRQEEIGKLYADRLRAFREEFQQSRQASSPERMEKIKKDIEDILDIQEERTSSRMTESYSSMMASLQRSMTGEPKIWKDTFRQALMRFAKGGNFVVNKKWQQQFQETMRKMGEKEMDEVSQWIKDFNSVQKKESKSRTKLAQAGQRLKKNVVDRRAYEKILRKIDGCHKAEMKRLQWQAWDRRQWLKKFRQEEDRLYESEKEQELKQIQQFWKGPGTALRFKFFWNNVVWRRDEVQELSSEAGIWIPVKVSRDLLLREPDSSFEDPLWVQYADRAGGELRELSERFGLSA</sequence>
<organism evidence="3 4">
    <name type="scientific">Effrenium voratum</name>
    <dbReference type="NCBI Taxonomy" id="2562239"/>
    <lineage>
        <taxon>Eukaryota</taxon>
        <taxon>Sar</taxon>
        <taxon>Alveolata</taxon>
        <taxon>Dinophyceae</taxon>
        <taxon>Suessiales</taxon>
        <taxon>Symbiodiniaceae</taxon>
        <taxon>Effrenium</taxon>
    </lineage>
</organism>
<dbReference type="EMBL" id="CAUJNA010001258">
    <property type="protein sequence ID" value="CAJ1385635.1"/>
    <property type="molecule type" value="Genomic_DNA"/>
</dbReference>
<dbReference type="Gene3D" id="1.10.287.110">
    <property type="entry name" value="DnaJ domain"/>
    <property type="match status" value="1"/>
</dbReference>
<gene>
    <name evidence="3" type="ORF">EVOR1521_LOCUS12194</name>
</gene>
<keyword evidence="4" id="KW-1185">Reference proteome</keyword>
<feature type="compositionally biased region" description="Basic and acidic residues" evidence="1">
    <location>
        <begin position="352"/>
        <end position="369"/>
    </location>
</feature>
<dbReference type="AlphaFoldDB" id="A0AA36MTS8"/>
<dbReference type="InterPro" id="IPR036869">
    <property type="entry name" value="J_dom_sf"/>
</dbReference>
<dbReference type="CDD" id="cd06257">
    <property type="entry name" value="DnaJ"/>
    <property type="match status" value="1"/>
</dbReference>
<name>A0AA36MTS8_9DINO</name>
<feature type="domain" description="J" evidence="2">
    <location>
        <begin position="252"/>
        <end position="315"/>
    </location>
</feature>
<evidence type="ECO:0000256" key="1">
    <source>
        <dbReference type="SAM" id="MobiDB-lite"/>
    </source>
</evidence>
<dbReference type="InterPro" id="IPR001623">
    <property type="entry name" value="DnaJ_domain"/>
</dbReference>
<feature type="region of interest" description="Disordered" evidence="1">
    <location>
        <begin position="303"/>
        <end position="337"/>
    </location>
</feature>
<feature type="compositionally biased region" description="Low complexity" evidence="1">
    <location>
        <begin position="312"/>
        <end position="326"/>
    </location>
</feature>
<dbReference type="GO" id="GO:0005737">
    <property type="term" value="C:cytoplasm"/>
    <property type="evidence" value="ECO:0007669"/>
    <property type="project" value="TreeGrafter"/>
</dbReference>
<reference evidence="3" key="1">
    <citation type="submission" date="2023-08" db="EMBL/GenBank/DDBJ databases">
        <authorList>
            <person name="Chen Y."/>
            <person name="Shah S."/>
            <person name="Dougan E. K."/>
            <person name="Thang M."/>
            <person name="Chan C."/>
        </authorList>
    </citation>
    <scope>NUCLEOTIDE SEQUENCE</scope>
</reference>
<dbReference type="SMART" id="SM00271">
    <property type="entry name" value="DnaJ"/>
    <property type="match status" value="1"/>
</dbReference>
<dbReference type="SUPFAM" id="SSF46565">
    <property type="entry name" value="Chaperone J-domain"/>
    <property type="match status" value="1"/>
</dbReference>
<dbReference type="GO" id="GO:0051082">
    <property type="term" value="F:unfolded protein binding"/>
    <property type="evidence" value="ECO:0007669"/>
    <property type="project" value="TreeGrafter"/>
</dbReference>
<proteinExistence type="predicted"/>
<feature type="compositionally biased region" description="Basic and acidic residues" evidence="1">
    <location>
        <begin position="328"/>
        <end position="337"/>
    </location>
</feature>
<evidence type="ECO:0000313" key="4">
    <source>
        <dbReference type="Proteomes" id="UP001178507"/>
    </source>
</evidence>
<dbReference type="PANTHER" id="PTHR43096:SF10">
    <property type="entry name" value="CHAPERONE PROTEIN DNAJ A6, CHLOROPLASTIC"/>
    <property type="match status" value="1"/>
</dbReference>
<dbReference type="PROSITE" id="PS50076">
    <property type="entry name" value="DNAJ_2"/>
    <property type="match status" value="1"/>
</dbReference>
<evidence type="ECO:0000313" key="3">
    <source>
        <dbReference type="EMBL" id="CAJ1385635.1"/>
    </source>
</evidence>
<feature type="region of interest" description="Disordered" evidence="1">
    <location>
        <begin position="142"/>
        <end position="161"/>
    </location>
</feature>
<dbReference type="PANTHER" id="PTHR43096">
    <property type="entry name" value="DNAJ HOMOLOG 1, MITOCHONDRIAL-RELATED"/>
    <property type="match status" value="1"/>
</dbReference>
<evidence type="ECO:0000259" key="2">
    <source>
        <dbReference type="PROSITE" id="PS50076"/>
    </source>
</evidence>
<dbReference type="GO" id="GO:0042026">
    <property type="term" value="P:protein refolding"/>
    <property type="evidence" value="ECO:0007669"/>
    <property type="project" value="TreeGrafter"/>
</dbReference>
<feature type="region of interest" description="Disordered" evidence="1">
    <location>
        <begin position="352"/>
        <end position="374"/>
    </location>
</feature>
<comment type="caution">
    <text evidence="3">The sequence shown here is derived from an EMBL/GenBank/DDBJ whole genome shotgun (WGS) entry which is preliminary data.</text>
</comment>
<accession>A0AA36MTS8</accession>